<keyword evidence="3 5" id="KW-1133">Transmembrane helix</keyword>
<organism evidence="7 8">
    <name type="scientific">Natrinema altunense (strain JCM 12890 / CGMCC 1.3731 / AJ2)</name>
    <dbReference type="NCBI Taxonomy" id="1227494"/>
    <lineage>
        <taxon>Archaea</taxon>
        <taxon>Methanobacteriati</taxon>
        <taxon>Methanobacteriota</taxon>
        <taxon>Stenosarchaea group</taxon>
        <taxon>Halobacteria</taxon>
        <taxon>Halobacteriales</taxon>
        <taxon>Natrialbaceae</taxon>
        <taxon>Natrinema</taxon>
    </lineage>
</organism>
<dbReference type="PANTHER" id="PTHR43229">
    <property type="entry name" value="NODULATION PROTEIN J"/>
    <property type="match status" value="1"/>
</dbReference>
<evidence type="ECO:0000256" key="1">
    <source>
        <dbReference type="ARBA" id="ARBA00004141"/>
    </source>
</evidence>
<dbReference type="RefSeq" id="WP_007109851.1">
    <property type="nucleotide sequence ID" value="NZ_AOIK01000032.1"/>
</dbReference>
<dbReference type="InterPro" id="IPR013525">
    <property type="entry name" value="ABC2_TM"/>
</dbReference>
<keyword evidence="8" id="KW-1185">Reference proteome</keyword>
<dbReference type="PANTHER" id="PTHR43229:SF2">
    <property type="entry name" value="NODULATION PROTEIN J"/>
    <property type="match status" value="1"/>
</dbReference>
<dbReference type="EMBL" id="AOIK01000032">
    <property type="protein sequence ID" value="ELY85182.1"/>
    <property type="molecule type" value="Genomic_DNA"/>
</dbReference>
<comment type="subcellular location">
    <subcellularLocation>
        <location evidence="1">Membrane</location>
        <topology evidence="1">Multi-pass membrane protein</topology>
    </subcellularLocation>
</comment>
<feature type="transmembrane region" description="Helical" evidence="5">
    <location>
        <begin position="147"/>
        <end position="171"/>
    </location>
</feature>
<keyword evidence="4 5" id="KW-0472">Membrane</keyword>
<evidence type="ECO:0000259" key="6">
    <source>
        <dbReference type="PROSITE" id="PS51012"/>
    </source>
</evidence>
<dbReference type="GO" id="GO:0140359">
    <property type="term" value="F:ABC-type transporter activity"/>
    <property type="evidence" value="ECO:0007669"/>
    <property type="project" value="InterPro"/>
</dbReference>
<evidence type="ECO:0000256" key="4">
    <source>
        <dbReference type="ARBA" id="ARBA00023136"/>
    </source>
</evidence>
<dbReference type="PROSITE" id="PS51012">
    <property type="entry name" value="ABC_TM2"/>
    <property type="match status" value="1"/>
</dbReference>
<dbReference type="GO" id="GO:0043190">
    <property type="term" value="C:ATP-binding cassette (ABC) transporter complex"/>
    <property type="evidence" value="ECO:0007669"/>
    <property type="project" value="InterPro"/>
</dbReference>
<proteinExistence type="predicted"/>
<feature type="transmembrane region" description="Helical" evidence="5">
    <location>
        <begin position="183"/>
        <end position="202"/>
    </location>
</feature>
<evidence type="ECO:0000256" key="5">
    <source>
        <dbReference type="SAM" id="Phobius"/>
    </source>
</evidence>
<feature type="transmembrane region" description="Helical" evidence="5">
    <location>
        <begin position="30"/>
        <end position="50"/>
    </location>
</feature>
<dbReference type="InterPro" id="IPR047817">
    <property type="entry name" value="ABC2_TM_bact-type"/>
</dbReference>
<sequence length="275" mass="29085">MTDELSGNSFGGDVVVNTKRWGLKAIRNPFVLAVSLIQPLVFLVLFLTVFGNVAGTAVNGTIPGIGYETFLLPAIVMQVALASAVSSGVGLVNDIETGMFEKILASPMRPSAMLLGKILADFVRIVVQIAVVVVIGFLLGAQIETGVLGILGVVGVGVVFSGWYLAFSNALAVLTEDQESTTLVANLLQLPLLFLSSSFLPIKALPEWIQPVALVNPVTYGVDVARSIILGRNVVSNLPLANSPLEAFFVLLTVDFLFAVAGIFLLLITTRSDVQ</sequence>
<comment type="caution">
    <text evidence="7">The sequence shown here is derived from an EMBL/GenBank/DDBJ whole genome shotgun (WGS) entry which is preliminary data.</text>
</comment>
<protein>
    <submittedName>
        <fullName evidence="7">ABC-2 type transporter</fullName>
    </submittedName>
</protein>
<evidence type="ECO:0000256" key="2">
    <source>
        <dbReference type="ARBA" id="ARBA00022692"/>
    </source>
</evidence>
<feature type="transmembrane region" description="Helical" evidence="5">
    <location>
        <begin position="114"/>
        <end position="141"/>
    </location>
</feature>
<evidence type="ECO:0000313" key="8">
    <source>
        <dbReference type="Proteomes" id="UP000011511"/>
    </source>
</evidence>
<feature type="domain" description="ABC transmembrane type-2" evidence="6">
    <location>
        <begin position="30"/>
        <end position="269"/>
    </location>
</feature>
<feature type="transmembrane region" description="Helical" evidence="5">
    <location>
        <begin position="247"/>
        <end position="268"/>
    </location>
</feature>
<dbReference type="InterPro" id="IPR000412">
    <property type="entry name" value="ABC_2_transport"/>
</dbReference>
<reference evidence="7 8" key="1">
    <citation type="journal article" date="2014" name="PLoS Genet.">
        <title>Phylogenetically driven sequencing of extremely halophilic archaea reveals strategies for static and dynamic osmo-response.</title>
        <authorList>
            <person name="Becker E.A."/>
            <person name="Seitzer P.M."/>
            <person name="Tritt A."/>
            <person name="Larsen D."/>
            <person name="Krusor M."/>
            <person name="Yao A.I."/>
            <person name="Wu D."/>
            <person name="Madern D."/>
            <person name="Eisen J.A."/>
            <person name="Darling A.E."/>
            <person name="Facciotti M.T."/>
        </authorList>
    </citation>
    <scope>NUCLEOTIDE SEQUENCE [LARGE SCALE GENOMIC DNA]</scope>
    <source>
        <strain evidence="7 8">JCM 12890</strain>
    </source>
</reference>
<dbReference type="AlphaFoldDB" id="L9ZHW3"/>
<gene>
    <name evidence="7" type="ORF">C485_12945</name>
</gene>
<evidence type="ECO:0000256" key="3">
    <source>
        <dbReference type="ARBA" id="ARBA00022989"/>
    </source>
</evidence>
<dbReference type="PRINTS" id="PR00164">
    <property type="entry name" value="ABC2TRNSPORT"/>
</dbReference>
<dbReference type="PIRSF" id="PIRSF006648">
    <property type="entry name" value="DrrB"/>
    <property type="match status" value="1"/>
</dbReference>
<feature type="transmembrane region" description="Helical" evidence="5">
    <location>
        <begin position="70"/>
        <end position="93"/>
    </location>
</feature>
<evidence type="ECO:0000313" key="7">
    <source>
        <dbReference type="EMBL" id="ELY85182.1"/>
    </source>
</evidence>
<dbReference type="PATRIC" id="fig|1227494.3.peg.2596"/>
<name>L9ZHW3_NATA2</name>
<keyword evidence="2 5" id="KW-0812">Transmembrane</keyword>
<dbReference type="InterPro" id="IPR051784">
    <property type="entry name" value="Nod_factor_ABC_transporter"/>
</dbReference>
<dbReference type="eggNOG" id="arCOG01467">
    <property type="taxonomic scope" value="Archaea"/>
</dbReference>
<dbReference type="Pfam" id="PF01061">
    <property type="entry name" value="ABC2_membrane"/>
    <property type="match status" value="1"/>
</dbReference>
<accession>L9ZHW3</accession>
<dbReference type="Proteomes" id="UP000011511">
    <property type="component" value="Unassembled WGS sequence"/>
</dbReference>